<dbReference type="EMBL" id="LSYV01001040">
    <property type="protein sequence ID" value="KXZ40987.1"/>
    <property type="molecule type" value="Genomic_DNA"/>
</dbReference>
<dbReference type="AlphaFoldDB" id="A0A150FTP0"/>
<evidence type="ECO:0000256" key="1">
    <source>
        <dbReference type="SAM" id="MobiDB-lite"/>
    </source>
</evidence>
<evidence type="ECO:0000313" key="2">
    <source>
        <dbReference type="EMBL" id="KXZ40987.1"/>
    </source>
</evidence>
<organism evidence="2 3">
    <name type="scientific">Gonium pectorale</name>
    <name type="common">Green alga</name>
    <dbReference type="NCBI Taxonomy" id="33097"/>
    <lineage>
        <taxon>Eukaryota</taxon>
        <taxon>Viridiplantae</taxon>
        <taxon>Chlorophyta</taxon>
        <taxon>core chlorophytes</taxon>
        <taxon>Chlorophyceae</taxon>
        <taxon>CS clade</taxon>
        <taxon>Chlamydomonadales</taxon>
        <taxon>Volvocaceae</taxon>
        <taxon>Gonium</taxon>
    </lineage>
</organism>
<protein>
    <submittedName>
        <fullName evidence="2">Uncharacterized protein</fullName>
    </submittedName>
</protein>
<gene>
    <name evidence="2" type="ORF">GPECTOR_1045g319</name>
</gene>
<evidence type="ECO:0000313" key="3">
    <source>
        <dbReference type="Proteomes" id="UP000075714"/>
    </source>
</evidence>
<feature type="compositionally biased region" description="Polar residues" evidence="1">
    <location>
        <begin position="344"/>
        <end position="365"/>
    </location>
</feature>
<feature type="compositionally biased region" description="Low complexity" evidence="1">
    <location>
        <begin position="302"/>
        <end position="313"/>
    </location>
</feature>
<comment type="caution">
    <text evidence="2">The sequence shown here is derived from an EMBL/GenBank/DDBJ whole genome shotgun (WGS) entry which is preliminary data.</text>
</comment>
<feature type="region of interest" description="Disordered" evidence="1">
    <location>
        <begin position="276"/>
        <end position="313"/>
    </location>
</feature>
<sequence length="414" mass="44855">MEKYDVTLGTLWRDMLESRPDLGLYVRVDFKKQLTPADLSQRVAISCRWTAVGIKPSAPGVRKQSLGEDDDDGMWLLSPPPKTPLFRGPWLTDVAMCTIYMDAKKIYIIPQSYKMYGIRGTPSIVVEDPRILSKAWVIHYYSAVNYHFGGLLLQFVTGTQGPGYSPAKKYQTQAGNPARGPTAEEFRDFVMATWAIWKERAAAAGITHQPIFSWDNPRIHGTVGDNTWRALGITKDNHTLLPPYSPDMHFVIETSHAIICTALRKDINAARLPAKVRRSTRLARQARAEEEEASGGRGTAGAGRSTASAGAGAGPVAMGRGAAAGPGLASASLGPTMGAAGQAGPSTSAPHAPASTQPSGLSPDSFQYYTERLQMHFREKLTPKWAQGAVKHLYGTVLPAIIRGGGHYPSKKGR</sequence>
<dbReference type="Proteomes" id="UP000075714">
    <property type="component" value="Unassembled WGS sequence"/>
</dbReference>
<keyword evidence="3" id="KW-1185">Reference proteome</keyword>
<proteinExistence type="predicted"/>
<dbReference type="OrthoDB" id="556785at2759"/>
<feature type="region of interest" description="Disordered" evidence="1">
    <location>
        <begin position="335"/>
        <end position="365"/>
    </location>
</feature>
<reference evidence="3" key="1">
    <citation type="journal article" date="2016" name="Nat. Commun.">
        <title>The Gonium pectorale genome demonstrates co-option of cell cycle regulation during the evolution of multicellularity.</title>
        <authorList>
            <person name="Hanschen E.R."/>
            <person name="Marriage T.N."/>
            <person name="Ferris P.J."/>
            <person name="Hamaji T."/>
            <person name="Toyoda A."/>
            <person name="Fujiyama A."/>
            <person name="Neme R."/>
            <person name="Noguchi H."/>
            <person name="Minakuchi Y."/>
            <person name="Suzuki M."/>
            <person name="Kawai-Toyooka H."/>
            <person name="Smith D.R."/>
            <person name="Sparks H."/>
            <person name="Anderson J."/>
            <person name="Bakaric R."/>
            <person name="Luria V."/>
            <person name="Karger A."/>
            <person name="Kirschner M.W."/>
            <person name="Durand P.M."/>
            <person name="Michod R.E."/>
            <person name="Nozaki H."/>
            <person name="Olson B.J."/>
        </authorList>
    </citation>
    <scope>NUCLEOTIDE SEQUENCE [LARGE SCALE GENOMIC DNA]</scope>
    <source>
        <strain evidence="3">NIES-2863</strain>
    </source>
</reference>
<accession>A0A150FTP0</accession>
<name>A0A150FTP0_GONPE</name>